<reference evidence="3" key="1">
    <citation type="submission" date="2021-10" db="EMBL/GenBank/DDBJ databases">
        <authorList>
            <person name="Lyu M."/>
            <person name="Wang X."/>
            <person name="Meng X."/>
            <person name="Xu K."/>
        </authorList>
    </citation>
    <scope>NUCLEOTIDE SEQUENCE</scope>
    <source>
        <strain evidence="3">A6</strain>
    </source>
</reference>
<proteinExistence type="predicted"/>
<dbReference type="Proteomes" id="UP001165293">
    <property type="component" value="Unassembled WGS sequence"/>
</dbReference>
<dbReference type="Pfam" id="PF07963">
    <property type="entry name" value="N_methyl"/>
    <property type="match status" value="1"/>
</dbReference>
<comment type="caution">
    <text evidence="3">The sequence shown here is derived from an EMBL/GenBank/DDBJ whole genome shotgun (WGS) entry which is preliminary data.</text>
</comment>
<gene>
    <name evidence="3" type="ORF">LK996_12355</name>
</gene>
<organism evidence="3 4">
    <name type="scientific">Noviluteimonas lactosilytica</name>
    <dbReference type="NCBI Taxonomy" id="2888523"/>
    <lineage>
        <taxon>Bacteria</taxon>
        <taxon>Pseudomonadati</taxon>
        <taxon>Pseudomonadota</taxon>
        <taxon>Gammaproteobacteria</taxon>
        <taxon>Lysobacterales</taxon>
        <taxon>Lysobacteraceae</taxon>
        <taxon>Noviluteimonas</taxon>
    </lineage>
</organism>
<keyword evidence="4" id="KW-1185">Reference proteome</keyword>
<accession>A0ABS8JJT6</accession>
<keyword evidence="2" id="KW-1133">Transmembrane helix</keyword>
<protein>
    <submittedName>
        <fullName evidence="3">Prepilin-type N-terminal cleavage/methylation domain-containing protein</fullName>
    </submittedName>
</protein>
<dbReference type="RefSeq" id="WP_230527663.1">
    <property type="nucleotide sequence ID" value="NZ_JAJGAK010000003.1"/>
</dbReference>
<name>A0ABS8JJT6_9GAMM</name>
<dbReference type="InterPro" id="IPR012902">
    <property type="entry name" value="N_methyl_site"/>
</dbReference>
<evidence type="ECO:0000256" key="2">
    <source>
        <dbReference type="SAM" id="Phobius"/>
    </source>
</evidence>
<sequence length="805" mass="85777">MRNPSSKHAAGFSLLEVLVAVVLLATGLLALAALQGSLARSSAEAKVRSRIVALMSAEMDNVRSLPYTNLVSAAKVESTNPDCAAPANDVELAGCEAALGYVSLTRTVTPFGANAGNTTFVEGAAPVGSSEAEFRNVVVEVQWRDRNNDLQTLRTRTVVSSLALDSNSPIVDDESANHDPQKPVVRQASPVTAGMIPIALGNGDATAASNPMPEEVGKKGNTKISTRFTVLTYTPESGNLAIIQDRVETEVLKCKCQYGAGGTNLGTIYQQSQWPAIWTGTRYDVYVPENATAAPGQQYRSGPVSSAVQSAMCQECCRDRHDNPADTTNAKFDPEATGGAYQKYDMNSAGQLTNAGNTVSAQYVEACRVIRVDGMWRTAADMYMRQFGYLETETNVYQADTGLPTATATTRYTAYVKDYLSQYDGTVATAPTNAQTMYDDTTRGLNEPATVTIASSTDTKSRFMHARGVYVDYLEKQARETLADALASRRKNGQCLAGSTELADCVLPYLPFSTINVTEFADYESSNTSVIDVHTGGFLPWPTSNLPSRGATEAKGTGTANNRSSMRRSNSGLAATELLANGGIPGATDNLGDDAVGTDLQSFTVGGGTPSGGDSYYIRSTGMTSTSPAYTTTINSSDAKTCISSGTDYICTPTNTIFPGNGTLVLGNYWKQLEPGFSQTKADVLFRGSVCTKSYDNGTKDPLPTFTDQTFNIAVPIFQNYRLVSATMGSGSGTLTPGAPDQDNTTKETTTISILGITKDARIDLVFALENTRTDATPAACNVHYDKQSKTWSGSVSAWNYPWNP</sequence>
<dbReference type="EMBL" id="JAJGAK010000003">
    <property type="protein sequence ID" value="MCC8363863.1"/>
    <property type="molecule type" value="Genomic_DNA"/>
</dbReference>
<feature type="region of interest" description="Disordered" evidence="1">
    <location>
        <begin position="544"/>
        <end position="569"/>
    </location>
</feature>
<evidence type="ECO:0000256" key="1">
    <source>
        <dbReference type="SAM" id="MobiDB-lite"/>
    </source>
</evidence>
<feature type="transmembrane region" description="Helical" evidence="2">
    <location>
        <begin position="12"/>
        <end position="34"/>
    </location>
</feature>
<evidence type="ECO:0000313" key="4">
    <source>
        <dbReference type="Proteomes" id="UP001165293"/>
    </source>
</evidence>
<keyword evidence="2" id="KW-0812">Transmembrane</keyword>
<dbReference type="PROSITE" id="PS00409">
    <property type="entry name" value="PROKAR_NTER_METHYL"/>
    <property type="match status" value="1"/>
</dbReference>
<evidence type="ECO:0000313" key="3">
    <source>
        <dbReference type="EMBL" id="MCC8363863.1"/>
    </source>
</evidence>
<keyword evidence="2" id="KW-0472">Membrane</keyword>